<comment type="catalytic activity">
    <reaction evidence="4">
        <text>2 GTP = 3',3'-c-di-GMP + 2 diphosphate</text>
        <dbReference type="Rhea" id="RHEA:24898"/>
        <dbReference type="ChEBI" id="CHEBI:33019"/>
        <dbReference type="ChEBI" id="CHEBI:37565"/>
        <dbReference type="ChEBI" id="CHEBI:58805"/>
        <dbReference type="EC" id="2.7.7.65"/>
    </reaction>
</comment>
<dbReference type="GO" id="GO:1902201">
    <property type="term" value="P:negative regulation of bacterial-type flagellum-dependent cell motility"/>
    <property type="evidence" value="ECO:0007669"/>
    <property type="project" value="TreeGrafter"/>
</dbReference>
<accession>A0A679GKH9</accession>
<dbReference type="FunFam" id="3.30.70.270:FF:000001">
    <property type="entry name" value="Diguanylate cyclase domain protein"/>
    <property type="match status" value="1"/>
</dbReference>
<reference evidence="7 8" key="1">
    <citation type="journal article" date="2020" name="Microbiol. Resour. Announc.">
        <title>Complete genome sequence of Pseudomonas otitidis strain MrB4, isolated from Lake Biwa in Japan.</title>
        <authorList>
            <person name="Miyazaki K."/>
            <person name="Hase E."/>
            <person name="Maruya T."/>
        </authorList>
    </citation>
    <scope>NUCLEOTIDE SEQUENCE [LARGE SCALE GENOMIC DNA]</scope>
    <source>
        <strain evidence="7 8">MrB4</strain>
    </source>
</reference>
<feature type="transmembrane region" description="Helical" evidence="5">
    <location>
        <begin position="53"/>
        <end position="73"/>
    </location>
</feature>
<feature type="domain" description="GGDEF" evidence="6">
    <location>
        <begin position="254"/>
        <end position="391"/>
    </location>
</feature>
<comment type="cofactor">
    <cofactor evidence="1">
        <name>Mg(2+)</name>
        <dbReference type="ChEBI" id="CHEBI:18420"/>
    </cofactor>
</comment>
<dbReference type="InterPro" id="IPR050469">
    <property type="entry name" value="Diguanylate_Cyclase"/>
</dbReference>
<proteinExistence type="predicted"/>
<keyword evidence="5" id="KW-0812">Transmembrane</keyword>
<feature type="transmembrane region" description="Helical" evidence="5">
    <location>
        <begin position="186"/>
        <end position="206"/>
    </location>
</feature>
<comment type="subcellular location">
    <subcellularLocation>
        <location evidence="2">Cell inner membrane</location>
    </subcellularLocation>
</comment>
<keyword evidence="5" id="KW-0472">Membrane</keyword>
<dbReference type="SUPFAM" id="SSF55073">
    <property type="entry name" value="Nucleotide cyclase"/>
    <property type="match status" value="1"/>
</dbReference>
<dbReference type="SMART" id="SM00267">
    <property type="entry name" value="GGDEF"/>
    <property type="match status" value="1"/>
</dbReference>
<keyword evidence="5" id="KW-1133">Transmembrane helix</keyword>
<protein>
    <recommendedName>
        <fullName evidence="3">diguanylate cyclase</fullName>
        <ecNumber evidence="3">2.7.7.65</ecNumber>
    </recommendedName>
</protein>
<evidence type="ECO:0000256" key="1">
    <source>
        <dbReference type="ARBA" id="ARBA00001946"/>
    </source>
</evidence>
<dbReference type="Pfam" id="PF00990">
    <property type="entry name" value="GGDEF"/>
    <property type="match status" value="1"/>
</dbReference>
<evidence type="ECO:0000313" key="7">
    <source>
        <dbReference type="EMBL" id="BCA29932.1"/>
    </source>
</evidence>
<dbReference type="PROSITE" id="PS50887">
    <property type="entry name" value="GGDEF"/>
    <property type="match status" value="1"/>
</dbReference>
<dbReference type="KEGG" id="poj:PtoMrB4_39090"/>
<feature type="transmembrane region" description="Helical" evidence="5">
    <location>
        <begin position="79"/>
        <end position="100"/>
    </location>
</feature>
<evidence type="ECO:0000256" key="3">
    <source>
        <dbReference type="ARBA" id="ARBA00012528"/>
    </source>
</evidence>
<organism evidence="7 8">
    <name type="scientific">Metapseudomonas otitidis</name>
    <dbReference type="NCBI Taxonomy" id="319939"/>
    <lineage>
        <taxon>Bacteria</taxon>
        <taxon>Pseudomonadati</taxon>
        <taxon>Pseudomonadota</taxon>
        <taxon>Gammaproteobacteria</taxon>
        <taxon>Pseudomonadales</taxon>
        <taxon>Pseudomonadaceae</taxon>
        <taxon>Metapseudomonas</taxon>
    </lineage>
</organism>
<evidence type="ECO:0000256" key="2">
    <source>
        <dbReference type="ARBA" id="ARBA00004533"/>
    </source>
</evidence>
<dbReference type="PANTHER" id="PTHR45138:SF9">
    <property type="entry name" value="DIGUANYLATE CYCLASE DGCM-RELATED"/>
    <property type="match status" value="1"/>
</dbReference>
<feature type="transmembrane region" description="Helical" evidence="5">
    <location>
        <begin position="160"/>
        <end position="180"/>
    </location>
</feature>
<feature type="transmembrane region" description="Helical" evidence="5">
    <location>
        <begin position="136"/>
        <end position="153"/>
    </location>
</feature>
<dbReference type="CDD" id="cd01949">
    <property type="entry name" value="GGDEF"/>
    <property type="match status" value="1"/>
</dbReference>
<dbReference type="EC" id="2.7.7.65" evidence="3"/>
<name>A0A679GKH9_9GAMM</name>
<evidence type="ECO:0000313" key="8">
    <source>
        <dbReference type="Proteomes" id="UP000501237"/>
    </source>
</evidence>
<dbReference type="GO" id="GO:0005886">
    <property type="term" value="C:plasma membrane"/>
    <property type="evidence" value="ECO:0007669"/>
    <property type="project" value="UniProtKB-SubCell"/>
</dbReference>
<evidence type="ECO:0000256" key="4">
    <source>
        <dbReference type="ARBA" id="ARBA00034247"/>
    </source>
</evidence>
<evidence type="ECO:0000256" key="5">
    <source>
        <dbReference type="SAM" id="Phobius"/>
    </source>
</evidence>
<dbReference type="NCBIfam" id="TIGR00254">
    <property type="entry name" value="GGDEF"/>
    <property type="match status" value="1"/>
</dbReference>
<dbReference type="EMBL" id="AP022642">
    <property type="protein sequence ID" value="BCA29932.1"/>
    <property type="molecule type" value="Genomic_DNA"/>
</dbReference>
<dbReference type="Gene3D" id="3.30.70.270">
    <property type="match status" value="1"/>
</dbReference>
<dbReference type="AlphaFoldDB" id="A0A679GKH9"/>
<dbReference type="InterPro" id="IPR000160">
    <property type="entry name" value="GGDEF_dom"/>
</dbReference>
<dbReference type="InterPro" id="IPR029787">
    <property type="entry name" value="Nucleotide_cyclase"/>
</dbReference>
<dbReference type="Proteomes" id="UP000501237">
    <property type="component" value="Chromosome"/>
</dbReference>
<dbReference type="GO" id="GO:0043709">
    <property type="term" value="P:cell adhesion involved in single-species biofilm formation"/>
    <property type="evidence" value="ECO:0007669"/>
    <property type="project" value="TreeGrafter"/>
</dbReference>
<dbReference type="InterPro" id="IPR043128">
    <property type="entry name" value="Rev_trsase/Diguanyl_cyclase"/>
</dbReference>
<dbReference type="GO" id="GO:0052621">
    <property type="term" value="F:diguanylate cyclase activity"/>
    <property type="evidence" value="ECO:0007669"/>
    <property type="project" value="UniProtKB-EC"/>
</dbReference>
<evidence type="ECO:0000259" key="6">
    <source>
        <dbReference type="PROSITE" id="PS50887"/>
    </source>
</evidence>
<sequence length="391" mass="43413">MAVTTPHAWLDDVRPNPYADQLAVGFRKLRFVRPLEHEYRQFFLEQSFDLKRIVLLLSLPMWLAFAVLDFQLVSTAERWWMLAVRVVVLVLLVICGGLVLQRRHVHLLAPLSQACVAALGLGAAAVVAIAHRVDPSFPYEGLLLVCMAAYFVVGLRLGEALLVAVLVLSVYVALELWAGLPPARLANNLLFLVCGNLLGAVGGYLVEYKSREHFLVSRLMRVLADHDSLTGLHNRRSFNRQLERVWRQAQRESRPLALLLCDVDHFKAYNDLYGHQRGDVALQRVAGVLEDAARRPLDMAVRLGGEEFAVLLYGTPEEEARQHAERIRAAVQALAVPHEGSSTGAVLTLSIGLACLAPEADSPIAHLYALYEHADRALYQAKAFGRNQVVA</sequence>
<gene>
    <name evidence="7" type="ORF">PtoMrB4_39090</name>
</gene>
<feature type="transmembrane region" description="Helical" evidence="5">
    <location>
        <begin position="107"/>
        <end position="130"/>
    </location>
</feature>
<dbReference type="PANTHER" id="PTHR45138">
    <property type="entry name" value="REGULATORY COMPONENTS OF SENSORY TRANSDUCTION SYSTEM"/>
    <property type="match status" value="1"/>
</dbReference>